<keyword evidence="6" id="KW-0539">Nucleus</keyword>
<keyword evidence="4" id="KW-0238">DNA-binding</keyword>
<evidence type="ECO:0000259" key="9">
    <source>
        <dbReference type="PROSITE" id="PS50217"/>
    </source>
</evidence>
<evidence type="ECO:0000313" key="10">
    <source>
        <dbReference type="EMBL" id="GAV07720.1"/>
    </source>
</evidence>
<comment type="subcellular location">
    <subcellularLocation>
        <location evidence="1">Nucleus</location>
    </subcellularLocation>
</comment>
<protein>
    <recommendedName>
        <fullName evidence="9">BZIP domain-containing protein</fullName>
    </recommendedName>
</protein>
<feature type="domain" description="BZIP" evidence="9">
    <location>
        <begin position="261"/>
        <end position="324"/>
    </location>
</feature>
<proteinExistence type="inferred from homology"/>
<dbReference type="Gene3D" id="1.20.5.170">
    <property type="match status" value="1"/>
</dbReference>
<dbReference type="PROSITE" id="PS50217">
    <property type="entry name" value="BZIP"/>
    <property type="match status" value="1"/>
</dbReference>
<dbReference type="PANTHER" id="PTHR11988">
    <property type="entry name" value="THYROTROPH EMBRYONIC FACTOR RELATED"/>
    <property type="match status" value="1"/>
</dbReference>
<evidence type="ECO:0000256" key="1">
    <source>
        <dbReference type="ARBA" id="ARBA00004123"/>
    </source>
</evidence>
<dbReference type="InterPro" id="IPR004827">
    <property type="entry name" value="bZIP"/>
</dbReference>
<evidence type="ECO:0000256" key="2">
    <source>
        <dbReference type="ARBA" id="ARBA00009208"/>
    </source>
</evidence>
<evidence type="ECO:0000256" key="3">
    <source>
        <dbReference type="ARBA" id="ARBA00023015"/>
    </source>
</evidence>
<comment type="caution">
    <text evidence="10">The sequence shown here is derived from an EMBL/GenBank/DDBJ whole genome shotgun (WGS) entry which is preliminary data.</text>
</comment>
<dbReference type="GO" id="GO:0000978">
    <property type="term" value="F:RNA polymerase II cis-regulatory region sequence-specific DNA binding"/>
    <property type="evidence" value="ECO:0007669"/>
    <property type="project" value="TreeGrafter"/>
</dbReference>
<dbReference type="SUPFAM" id="SSF57959">
    <property type="entry name" value="Leucine zipper domain"/>
    <property type="match status" value="1"/>
</dbReference>
<gene>
    <name evidence="10" type="primary">RvY_17527-1</name>
    <name evidence="10" type="synonym">RvY_17527.1</name>
    <name evidence="10" type="ORF">RvY_17527</name>
</gene>
<dbReference type="SMART" id="SM00338">
    <property type="entry name" value="BRLZ"/>
    <property type="match status" value="1"/>
</dbReference>
<name>A0A1D1W2E7_RAMVA</name>
<keyword evidence="3" id="KW-0805">Transcription regulation</keyword>
<keyword evidence="7" id="KW-0175">Coiled coil</keyword>
<feature type="compositionally biased region" description="Polar residues" evidence="8">
    <location>
        <begin position="140"/>
        <end position="176"/>
    </location>
</feature>
<keyword evidence="5" id="KW-0804">Transcription</keyword>
<comment type="similarity">
    <text evidence="2">Belongs to the bZIP family. PAR subfamily.</text>
</comment>
<organism evidence="10 11">
    <name type="scientific">Ramazzottius varieornatus</name>
    <name type="common">Water bear</name>
    <name type="synonym">Tardigrade</name>
    <dbReference type="NCBI Taxonomy" id="947166"/>
    <lineage>
        <taxon>Eukaryota</taxon>
        <taxon>Metazoa</taxon>
        <taxon>Ecdysozoa</taxon>
        <taxon>Tardigrada</taxon>
        <taxon>Eutardigrada</taxon>
        <taxon>Parachela</taxon>
        <taxon>Hypsibioidea</taxon>
        <taxon>Ramazzottiidae</taxon>
        <taxon>Ramazzottius</taxon>
    </lineage>
</organism>
<evidence type="ECO:0000256" key="4">
    <source>
        <dbReference type="ARBA" id="ARBA00023125"/>
    </source>
</evidence>
<dbReference type="GO" id="GO:0000981">
    <property type="term" value="F:DNA-binding transcription factor activity, RNA polymerase II-specific"/>
    <property type="evidence" value="ECO:0007669"/>
    <property type="project" value="TreeGrafter"/>
</dbReference>
<feature type="region of interest" description="Disordered" evidence="8">
    <location>
        <begin position="136"/>
        <end position="189"/>
    </location>
</feature>
<feature type="coiled-coil region" evidence="7">
    <location>
        <begin position="293"/>
        <end position="320"/>
    </location>
</feature>
<accession>A0A1D1W2E7</accession>
<dbReference type="InterPro" id="IPR046347">
    <property type="entry name" value="bZIP_sf"/>
</dbReference>
<evidence type="ECO:0000256" key="7">
    <source>
        <dbReference type="SAM" id="Coils"/>
    </source>
</evidence>
<sequence length="332" mass="35881">MSHNKAKACLLPLVTLKSLLDNPSLPTANYRRLLANCNGSLVLSSMNGKKDLGDNLSAGGGSLGGVPNGASVSNGSHWSVNEHFESAAAQAFLGPSIWDKGTAYDALNGPVGGAGHDFKLEYMDLDEFLSENGLGAAASNAPQGSNGPHNAVASPNSSHGRNQLTGEDNKVTSSTGSKERGDSPNEELMRGGHLLLKDPLHVAAEMGGDFAMSTADMALATIAGSTVNFDPRRRRFSEEELKPQPMVKKSKKQFVPDDMKDEKYWARRRKNNLAAKRSRDARRIKENQIAIRAAYLEKENSKLREQLEKLSRDNMVLREKLATSAKVDSHKA</sequence>
<evidence type="ECO:0000256" key="8">
    <source>
        <dbReference type="SAM" id="MobiDB-lite"/>
    </source>
</evidence>
<feature type="compositionally biased region" description="Basic and acidic residues" evidence="8">
    <location>
        <begin position="177"/>
        <end position="189"/>
    </location>
</feature>
<keyword evidence="11" id="KW-1185">Reference proteome</keyword>
<reference evidence="10 11" key="1">
    <citation type="journal article" date="2016" name="Nat. Commun.">
        <title>Extremotolerant tardigrade genome and improved radiotolerance of human cultured cells by tardigrade-unique protein.</title>
        <authorList>
            <person name="Hashimoto T."/>
            <person name="Horikawa D.D."/>
            <person name="Saito Y."/>
            <person name="Kuwahara H."/>
            <person name="Kozuka-Hata H."/>
            <person name="Shin-I T."/>
            <person name="Minakuchi Y."/>
            <person name="Ohishi K."/>
            <person name="Motoyama A."/>
            <person name="Aizu T."/>
            <person name="Enomoto A."/>
            <person name="Kondo K."/>
            <person name="Tanaka S."/>
            <person name="Hara Y."/>
            <person name="Koshikawa S."/>
            <person name="Sagara H."/>
            <person name="Miura T."/>
            <person name="Yokobori S."/>
            <person name="Miyagawa K."/>
            <person name="Suzuki Y."/>
            <person name="Kubo T."/>
            <person name="Oyama M."/>
            <person name="Kohara Y."/>
            <person name="Fujiyama A."/>
            <person name="Arakawa K."/>
            <person name="Katayama T."/>
            <person name="Toyoda A."/>
            <person name="Kunieda T."/>
        </authorList>
    </citation>
    <scope>NUCLEOTIDE SEQUENCE [LARGE SCALE GENOMIC DNA]</scope>
    <source>
        <strain evidence="10 11">YOKOZUNA-1</strain>
    </source>
</reference>
<dbReference type="AlphaFoldDB" id="A0A1D1W2E7"/>
<evidence type="ECO:0000256" key="5">
    <source>
        <dbReference type="ARBA" id="ARBA00023163"/>
    </source>
</evidence>
<dbReference type="STRING" id="947166.A0A1D1W2E7"/>
<dbReference type="PANTHER" id="PTHR11988:SF27">
    <property type="entry name" value="GH27708P"/>
    <property type="match status" value="1"/>
</dbReference>
<dbReference type="EMBL" id="BDGG01000015">
    <property type="protein sequence ID" value="GAV07720.1"/>
    <property type="molecule type" value="Genomic_DNA"/>
</dbReference>
<dbReference type="Pfam" id="PF07716">
    <property type="entry name" value="bZIP_2"/>
    <property type="match status" value="1"/>
</dbReference>
<dbReference type="FunFam" id="1.20.5.170:FF:000007">
    <property type="entry name" value="hepatic leukemia factor isoform X2"/>
    <property type="match status" value="1"/>
</dbReference>
<dbReference type="GO" id="GO:0005634">
    <property type="term" value="C:nucleus"/>
    <property type="evidence" value="ECO:0007669"/>
    <property type="project" value="UniProtKB-SubCell"/>
</dbReference>
<evidence type="ECO:0000256" key="6">
    <source>
        <dbReference type="ARBA" id="ARBA00023242"/>
    </source>
</evidence>
<dbReference type="OrthoDB" id="6022300at2759"/>
<dbReference type="Proteomes" id="UP000186922">
    <property type="component" value="Unassembled WGS sequence"/>
</dbReference>
<dbReference type="InterPro" id="IPR040223">
    <property type="entry name" value="PAR_bZIP"/>
</dbReference>
<dbReference type="CDD" id="cd14695">
    <property type="entry name" value="bZIP_HLF"/>
    <property type="match status" value="1"/>
</dbReference>
<evidence type="ECO:0000313" key="11">
    <source>
        <dbReference type="Proteomes" id="UP000186922"/>
    </source>
</evidence>